<dbReference type="PRINTS" id="PR00326">
    <property type="entry name" value="GTP1OBG"/>
</dbReference>
<dbReference type="SUPFAM" id="SSF81271">
    <property type="entry name" value="TGS-like"/>
    <property type="match status" value="1"/>
</dbReference>
<dbReference type="InterPro" id="IPR005225">
    <property type="entry name" value="Small_GTP-bd"/>
</dbReference>
<dbReference type="GeneID" id="17322164"/>
<dbReference type="Pfam" id="PF16897">
    <property type="entry name" value="MMR_HSR1_Xtn"/>
    <property type="match status" value="1"/>
</dbReference>
<keyword evidence="5" id="KW-1185">Reference proteome</keyword>
<name>R7QAZ9_CHOCR</name>
<dbReference type="FunFam" id="3.40.50.300:FF:001436">
    <property type="entry name" value="Developmentally-regulated GTP-binding protein"/>
    <property type="match status" value="1"/>
</dbReference>
<keyword evidence="2" id="KW-0342">GTP-binding</keyword>
<dbReference type="RefSeq" id="XP_005714454.1">
    <property type="nucleotide sequence ID" value="XM_005714397.1"/>
</dbReference>
<proteinExistence type="predicted"/>
<feature type="domain" description="OBG-type G" evidence="3">
    <location>
        <begin position="64"/>
        <end position="289"/>
    </location>
</feature>
<dbReference type="Pfam" id="PF02824">
    <property type="entry name" value="TGS"/>
    <property type="match status" value="1"/>
</dbReference>
<dbReference type="PROSITE" id="PS51710">
    <property type="entry name" value="G_OBG"/>
    <property type="match status" value="1"/>
</dbReference>
<evidence type="ECO:0000259" key="3">
    <source>
        <dbReference type="PROSITE" id="PS51710"/>
    </source>
</evidence>
<dbReference type="InterPro" id="IPR004095">
    <property type="entry name" value="TGS"/>
</dbReference>
<dbReference type="PANTHER" id="PTHR43127">
    <property type="entry name" value="DEVELOPMENTALLY-REGULATED GTP-BINDING PROTEIN 2"/>
    <property type="match status" value="1"/>
</dbReference>
<dbReference type="OrthoDB" id="603at2759"/>
<dbReference type="EMBL" id="HG001703">
    <property type="protein sequence ID" value="CDF34635.1"/>
    <property type="molecule type" value="Genomic_DNA"/>
</dbReference>
<dbReference type="AlphaFoldDB" id="R7QAZ9"/>
<gene>
    <name evidence="4" type="ORF">CHC_T00008792001</name>
</gene>
<dbReference type="InterPro" id="IPR031662">
    <property type="entry name" value="GTP-binding_2"/>
</dbReference>
<dbReference type="CDD" id="cd01896">
    <property type="entry name" value="DRG"/>
    <property type="match status" value="1"/>
</dbReference>
<sequence>MGVQERIKDIETEMSRTQKNKATEGHLGILKAKLARLRREALEGPKSGGNAAERGFEVVKYGDARVAVVGFPSTGKSTFLSAVTETESEAANYEFTTLTCVPGILTHKGATIQLLDLPGIIEGASQGKGRGRQVIAVARSADLILLMLDATKSDIQRTLLERELEAVGIRLNKTPPDVYFKPKKSGGIAFTATLPLTHITESVCRNILKEYKIHNADVVIRQDISIDEMIDVIDDNRQYIRCLYLYSKVDAVSLEEVNRLAHQENSVVMSCYLKLNLEYVIEQIWEHLGLCRDACKSIHRSLADPSQFRYALVWGRSTKHDPQRVGLQHKLTDEDVLQIMSK</sequence>
<dbReference type="InterPro" id="IPR031167">
    <property type="entry name" value="G_OBG"/>
</dbReference>
<dbReference type="PROSITE" id="PS00905">
    <property type="entry name" value="GTP1_OBG"/>
    <property type="match status" value="1"/>
</dbReference>
<organism evidence="4 5">
    <name type="scientific">Chondrus crispus</name>
    <name type="common">Carrageen Irish moss</name>
    <name type="synonym">Polymorpha crispa</name>
    <dbReference type="NCBI Taxonomy" id="2769"/>
    <lineage>
        <taxon>Eukaryota</taxon>
        <taxon>Rhodophyta</taxon>
        <taxon>Florideophyceae</taxon>
        <taxon>Rhodymeniophycidae</taxon>
        <taxon>Gigartinales</taxon>
        <taxon>Gigartinaceae</taxon>
        <taxon>Chondrus</taxon>
    </lineage>
</organism>
<dbReference type="GO" id="GO:0003924">
    <property type="term" value="F:GTPase activity"/>
    <property type="evidence" value="ECO:0007669"/>
    <property type="project" value="InterPro"/>
</dbReference>
<dbReference type="SUPFAM" id="SSF52540">
    <property type="entry name" value="P-loop containing nucleoside triphosphate hydrolases"/>
    <property type="match status" value="1"/>
</dbReference>
<evidence type="ECO:0000313" key="5">
    <source>
        <dbReference type="Proteomes" id="UP000012073"/>
    </source>
</evidence>
<protein>
    <recommendedName>
        <fullName evidence="3">OBG-type G domain-containing protein</fullName>
    </recommendedName>
</protein>
<dbReference type="InterPro" id="IPR006074">
    <property type="entry name" value="GTP1-OBG_CS"/>
</dbReference>
<evidence type="ECO:0000256" key="1">
    <source>
        <dbReference type="ARBA" id="ARBA00022741"/>
    </source>
</evidence>
<dbReference type="NCBIfam" id="TIGR00231">
    <property type="entry name" value="small_GTP"/>
    <property type="match status" value="1"/>
</dbReference>
<dbReference type="OMA" id="DVCDQVH"/>
<dbReference type="InterPro" id="IPR006073">
    <property type="entry name" value="GTP-bd"/>
</dbReference>
<evidence type="ECO:0000256" key="2">
    <source>
        <dbReference type="ARBA" id="ARBA00023134"/>
    </source>
</evidence>
<evidence type="ECO:0000313" key="4">
    <source>
        <dbReference type="EMBL" id="CDF34635.1"/>
    </source>
</evidence>
<dbReference type="Pfam" id="PF01926">
    <property type="entry name" value="MMR_HSR1"/>
    <property type="match status" value="1"/>
</dbReference>
<dbReference type="Gene3D" id="3.10.20.30">
    <property type="match status" value="1"/>
</dbReference>
<dbReference type="GO" id="GO:0005525">
    <property type="term" value="F:GTP binding"/>
    <property type="evidence" value="ECO:0007669"/>
    <property type="project" value="UniProtKB-KW"/>
</dbReference>
<dbReference type="InterPro" id="IPR045001">
    <property type="entry name" value="DRG"/>
</dbReference>
<dbReference type="InterPro" id="IPR012676">
    <property type="entry name" value="TGS-like"/>
</dbReference>
<reference evidence="5" key="1">
    <citation type="journal article" date="2013" name="Proc. Natl. Acad. Sci. U.S.A.">
        <title>Genome structure and metabolic features in the red seaweed Chondrus crispus shed light on evolution of the Archaeplastida.</title>
        <authorList>
            <person name="Collen J."/>
            <person name="Porcel B."/>
            <person name="Carre W."/>
            <person name="Ball S.G."/>
            <person name="Chaparro C."/>
            <person name="Tonon T."/>
            <person name="Barbeyron T."/>
            <person name="Michel G."/>
            <person name="Noel B."/>
            <person name="Valentin K."/>
            <person name="Elias M."/>
            <person name="Artiguenave F."/>
            <person name="Arun A."/>
            <person name="Aury J.M."/>
            <person name="Barbosa-Neto J.F."/>
            <person name="Bothwell J.H."/>
            <person name="Bouget F.Y."/>
            <person name="Brillet L."/>
            <person name="Cabello-Hurtado F."/>
            <person name="Capella-Gutierrez S."/>
            <person name="Charrier B."/>
            <person name="Cladiere L."/>
            <person name="Cock J.M."/>
            <person name="Coelho S.M."/>
            <person name="Colleoni C."/>
            <person name="Czjzek M."/>
            <person name="Da Silva C."/>
            <person name="Delage L."/>
            <person name="Denoeud F."/>
            <person name="Deschamps P."/>
            <person name="Dittami S.M."/>
            <person name="Gabaldon T."/>
            <person name="Gachon C.M."/>
            <person name="Groisillier A."/>
            <person name="Herve C."/>
            <person name="Jabbari K."/>
            <person name="Katinka M."/>
            <person name="Kloareg B."/>
            <person name="Kowalczyk N."/>
            <person name="Labadie K."/>
            <person name="Leblanc C."/>
            <person name="Lopez P.J."/>
            <person name="McLachlan D.H."/>
            <person name="Meslet-Cladiere L."/>
            <person name="Moustafa A."/>
            <person name="Nehr Z."/>
            <person name="Nyvall Collen P."/>
            <person name="Panaud O."/>
            <person name="Partensky F."/>
            <person name="Poulain J."/>
            <person name="Rensing S.A."/>
            <person name="Rousvoal S."/>
            <person name="Samson G."/>
            <person name="Symeonidi A."/>
            <person name="Weissenbach J."/>
            <person name="Zambounis A."/>
            <person name="Wincker P."/>
            <person name="Boyen C."/>
        </authorList>
    </citation>
    <scope>NUCLEOTIDE SEQUENCE [LARGE SCALE GENOMIC DNA]</scope>
    <source>
        <strain evidence="5">cv. Stackhouse</strain>
    </source>
</reference>
<dbReference type="Gramene" id="CDF34635">
    <property type="protein sequence ID" value="CDF34635"/>
    <property type="gene ID" value="CHC_T00008792001"/>
</dbReference>
<dbReference type="InterPro" id="IPR012675">
    <property type="entry name" value="Beta-grasp_dom_sf"/>
</dbReference>
<keyword evidence="1" id="KW-0547">Nucleotide-binding</keyword>
<dbReference type="Proteomes" id="UP000012073">
    <property type="component" value="Unassembled WGS sequence"/>
</dbReference>
<dbReference type="STRING" id="2769.R7QAZ9"/>
<dbReference type="InterPro" id="IPR027417">
    <property type="entry name" value="P-loop_NTPase"/>
</dbReference>
<dbReference type="KEGG" id="ccp:CHC_T00008792001"/>
<dbReference type="Gene3D" id="6.10.140.1070">
    <property type="match status" value="2"/>
</dbReference>
<accession>R7QAZ9</accession>